<evidence type="ECO:0000313" key="2">
    <source>
        <dbReference type="EMBL" id="KAK7857087.1"/>
    </source>
</evidence>
<reference evidence="2" key="2">
    <citation type="journal article" date="2018" name="Sci. Data">
        <title>The draft genome sequence of cork oak.</title>
        <authorList>
            <person name="Ramos A.M."/>
            <person name="Usie A."/>
            <person name="Barbosa P."/>
            <person name="Barros P.M."/>
            <person name="Capote T."/>
            <person name="Chaves I."/>
            <person name="Simoes F."/>
            <person name="Abreu I."/>
            <person name="Carrasquinho I."/>
            <person name="Faro C."/>
            <person name="Guimaraes J.B."/>
            <person name="Mendonca D."/>
            <person name="Nobrega F."/>
            <person name="Rodrigues L."/>
            <person name="Saibo N.J.M."/>
            <person name="Varela M.C."/>
            <person name="Egas C."/>
            <person name="Matos J."/>
            <person name="Miguel C.M."/>
            <person name="Oliveira M.M."/>
            <person name="Ricardo C.P."/>
            <person name="Goncalves S."/>
        </authorList>
    </citation>
    <scope>NUCLEOTIDE SEQUENCE [LARGE SCALE GENOMIC DNA]</scope>
    <source>
        <strain evidence="2">HL8</strain>
    </source>
</reference>
<gene>
    <name evidence="2" type="primary">XI-K_3</name>
    <name evidence="2" type="ORF">CFP56_019838</name>
</gene>
<dbReference type="EMBL" id="PKMF04000030">
    <property type="protein sequence ID" value="KAK7857087.1"/>
    <property type="molecule type" value="Genomic_DNA"/>
</dbReference>
<keyword evidence="1" id="KW-0812">Transmembrane</keyword>
<reference evidence="2" key="1">
    <citation type="submission" date="2017-12" db="EMBL/GenBank/DDBJ databases">
        <authorList>
            <person name="Barbosa P."/>
            <person name="Usie A."/>
            <person name="Ramos A.M."/>
        </authorList>
    </citation>
    <scope>NUCLEOTIDE SEQUENCE</scope>
    <source>
        <strain evidence="2">HL8</strain>
        <tissue evidence="2">Leaves</tissue>
    </source>
</reference>
<organism evidence="2">
    <name type="scientific">Quercus suber</name>
    <name type="common">Cork oak</name>
    <dbReference type="NCBI Taxonomy" id="58331"/>
    <lineage>
        <taxon>Eukaryota</taxon>
        <taxon>Viridiplantae</taxon>
        <taxon>Streptophyta</taxon>
        <taxon>Embryophyta</taxon>
        <taxon>Tracheophyta</taxon>
        <taxon>Spermatophyta</taxon>
        <taxon>Magnoliopsida</taxon>
        <taxon>eudicotyledons</taxon>
        <taxon>Gunneridae</taxon>
        <taxon>Pentapetalae</taxon>
        <taxon>rosids</taxon>
        <taxon>fabids</taxon>
        <taxon>Fagales</taxon>
        <taxon>Fagaceae</taxon>
        <taxon>Quercus</taxon>
    </lineage>
</organism>
<feature type="transmembrane region" description="Helical" evidence="1">
    <location>
        <begin position="64"/>
        <end position="84"/>
    </location>
</feature>
<sequence>MNYGKLKPNIQLCFFKQQLTAFLENIYGMIRYNLKKEISPLLGFCIQVTTMLSSLPIFYYHILLLPYISFFGDFIIVKYIFLLLKTMHLSMSAPFSIYDFTVKALNIFPTITLISGIMSNR</sequence>
<evidence type="ECO:0000256" key="1">
    <source>
        <dbReference type="SAM" id="Phobius"/>
    </source>
</evidence>
<name>A0AAW0LZJ1_QUESU</name>
<reference evidence="2" key="3">
    <citation type="submission" date="2023-07" db="EMBL/GenBank/DDBJ databases">
        <title>An improved reference 1 genome and first organelle genomes of Quercus suber.</title>
        <authorList>
            <consortium name="Genosuber Consortium"/>
            <person name="Usie A."/>
            <person name="Serra O."/>
            <person name="Barros P."/>
        </authorList>
    </citation>
    <scope>NUCLEOTIDE SEQUENCE</scope>
    <source>
        <strain evidence="2">HL8</strain>
        <tissue evidence="2">Leaves</tissue>
    </source>
</reference>
<comment type="caution">
    <text evidence="2">The sequence shown here is derived from an EMBL/GenBank/DDBJ whole genome shotgun (WGS) entry which is preliminary data.</text>
</comment>
<keyword evidence="1" id="KW-1133">Transmembrane helix</keyword>
<keyword evidence="1" id="KW-0472">Membrane</keyword>
<proteinExistence type="predicted"/>
<accession>A0AAW0LZJ1</accession>
<protein>
    <submittedName>
        <fullName evidence="2">Myosin-17</fullName>
    </submittedName>
</protein>
<feature type="transmembrane region" description="Helical" evidence="1">
    <location>
        <begin position="96"/>
        <end position="118"/>
    </location>
</feature>
<dbReference type="AlphaFoldDB" id="A0AAW0LZJ1"/>